<comment type="caution">
    <text evidence="2">The sequence shown here is derived from an EMBL/GenBank/DDBJ whole genome shotgun (WGS) entry which is preliminary data.</text>
</comment>
<reference evidence="2 3" key="1">
    <citation type="journal article" date="2021" name="Nat. Commun.">
        <title>Genetic determinants of endophytism in the Arabidopsis root mycobiome.</title>
        <authorList>
            <person name="Mesny F."/>
            <person name="Miyauchi S."/>
            <person name="Thiergart T."/>
            <person name="Pickel B."/>
            <person name="Atanasova L."/>
            <person name="Karlsson M."/>
            <person name="Huettel B."/>
            <person name="Barry K.W."/>
            <person name="Haridas S."/>
            <person name="Chen C."/>
            <person name="Bauer D."/>
            <person name="Andreopoulos W."/>
            <person name="Pangilinan J."/>
            <person name="LaButti K."/>
            <person name="Riley R."/>
            <person name="Lipzen A."/>
            <person name="Clum A."/>
            <person name="Drula E."/>
            <person name="Henrissat B."/>
            <person name="Kohler A."/>
            <person name="Grigoriev I.V."/>
            <person name="Martin F.M."/>
            <person name="Hacquard S."/>
        </authorList>
    </citation>
    <scope>NUCLEOTIDE SEQUENCE [LARGE SCALE GENOMIC DNA]</scope>
    <source>
        <strain evidence="2 3">MPI-CAGE-CH-0241</strain>
    </source>
</reference>
<dbReference type="OrthoDB" id="1911848at2759"/>
<dbReference type="InterPro" id="IPR011009">
    <property type="entry name" value="Kinase-like_dom_sf"/>
</dbReference>
<dbReference type="AlphaFoldDB" id="A0A9P8VT19"/>
<name>A0A9P8VT19_9HYPO</name>
<dbReference type="InterPro" id="IPR000719">
    <property type="entry name" value="Prot_kinase_dom"/>
</dbReference>
<dbReference type="Gene3D" id="1.10.510.10">
    <property type="entry name" value="Transferase(Phosphotransferase) domain 1"/>
    <property type="match status" value="1"/>
</dbReference>
<proteinExistence type="predicted"/>
<gene>
    <name evidence="2" type="ORF">B0T10DRAFT_541420</name>
</gene>
<protein>
    <recommendedName>
        <fullName evidence="1">Protein kinase domain-containing protein</fullName>
    </recommendedName>
</protein>
<dbReference type="EMBL" id="JAGPYM010000050">
    <property type="protein sequence ID" value="KAH6871777.1"/>
    <property type="molecule type" value="Genomic_DNA"/>
</dbReference>
<dbReference type="PANTHER" id="PTHR37542">
    <property type="entry name" value="HELO DOMAIN-CONTAINING PROTEIN-RELATED"/>
    <property type="match status" value="1"/>
</dbReference>
<dbReference type="GO" id="GO:0005524">
    <property type="term" value="F:ATP binding"/>
    <property type="evidence" value="ECO:0007669"/>
    <property type="project" value="InterPro"/>
</dbReference>
<organism evidence="2 3">
    <name type="scientific">Thelonectria olida</name>
    <dbReference type="NCBI Taxonomy" id="1576542"/>
    <lineage>
        <taxon>Eukaryota</taxon>
        <taxon>Fungi</taxon>
        <taxon>Dikarya</taxon>
        <taxon>Ascomycota</taxon>
        <taxon>Pezizomycotina</taxon>
        <taxon>Sordariomycetes</taxon>
        <taxon>Hypocreomycetidae</taxon>
        <taxon>Hypocreales</taxon>
        <taxon>Nectriaceae</taxon>
        <taxon>Thelonectria</taxon>
    </lineage>
</organism>
<dbReference type="Proteomes" id="UP000777438">
    <property type="component" value="Unassembled WGS sequence"/>
</dbReference>
<dbReference type="GO" id="GO:0004672">
    <property type="term" value="F:protein kinase activity"/>
    <property type="evidence" value="ECO:0007669"/>
    <property type="project" value="InterPro"/>
</dbReference>
<feature type="domain" description="Protein kinase" evidence="1">
    <location>
        <begin position="146"/>
        <end position="473"/>
    </location>
</feature>
<dbReference type="PANTHER" id="PTHR37542:SF1">
    <property type="entry name" value="PRION-INHIBITION AND PROPAGATION HELO DOMAIN-CONTAINING PROTEIN"/>
    <property type="match status" value="1"/>
</dbReference>
<evidence type="ECO:0000313" key="3">
    <source>
        <dbReference type="Proteomes" id="UP000777438"/>
    </source>
</evidence>
<dbReference type="PROSITE" id="PS50011">
    <property type="entry name" value="PROTEIN_KINASE_DOM"/>
    <property type="match status" value="1"/>
</dbReference>
<evidence type="ECO:0000313" key="2">
    <source>
        <dbReference type="EMBL" id="KAH6871777.1"/>
    </source>
</evidence>
<evidence type="ECO:0000259" key="1">
    <source>
        <dbReference type="PROSITE" id="PS50011"/>
    </source>
</evidence>
<accession>A0A9P8VT19</accession>
<dbReference type="SUPFAM" id="SSF56112">
    <property type="entry name" value="Protein kinase-like (PK-like)"/>
    <property type="match status" value="1"/>
</dbReference>
<keyword evidence="3" id="KW-1185">Reference proteome</keyword>
<sequence length="492" mass="56444">MSVELAGLALAIPPTIDLCLKYGRELKALCTALKHADAEISERVLRLDHSWLRWSHQLNFLQRVQHLMDEDHREVYDQTLHVFLGKLEIVTVMLKSLVRWEPDNQTGGSYRPRQIKYALIKNKLDKAIEELEIWQKTADHSWRQRRHGGTPSHPGAPGITFRVDELAKMTVRPIRFCDMQLARWPENPAATYILNHIHCPLFSKYQVVKKDTRDLVRKLQHDEPQTFGILSCKGFVTNKQPGAGPDPDVTFTMIFRTPRGASNPCSLRDLLLNEPTPASLSSRFEMARELAKSVSYVHSFGFVHKNIRPESVLVFQTSDWGNRAQRSAYLVGFENFRREDGWTRRKGDDTLEGNLYRHPSRQGSSPREDYVMQHDIYSLGVCLLEVGLWESFLKHASPESSPSLHLPGHANVSDASSFFETTGKEYLLHLVRTCLPARMGDKYSELVETCLTCLDPENADFGDEREFEDEDGIRVGVRYIEKVLLRLNMLYV</sequence>